<sequence length="139" mass="15541">MKANCINPISAGAQMSIKAFYYDFCEFMVENYSATPDELTLDWNCVGATARYHGQNRAFEVRLWERSDGYLGIPNMTVIIHVFHISGLIPDAESEAVAVSLWLRDTAKANGFRHIANPDERPEAADNQVPECKIACLTL</sequence>
<dbReference type="AlphaFoldDB" id="A0A2V1IJ71"/>
<dbReference type="EMBL" id="PUEC01000020">
    <property type="protein sequence ID" value="PWB01533.1"/>
    <property type="molecule type" value="Genomic_DNA"/>
</dbReference>
<proteinExistence type="predicted"/>
<dbReference type="GeneID" id="82526516"/>
<comment type="caution">
    <text evidence="1">The sequence shown here is derived from an EMBL/GenBank/DDBJ whole genome shotgun (WGS) entry which is preliminary data.</text>
</comment>
<organism evidence="1 2">
    <name type="scientific">Duncaniella muris</name>
    <dbReference type="NCBI Taxonomy" id="2094150"/>
    <lineage>
        <taxon>Bacteria</taxon>
        <taxon>Pseudomonadati</taxon>
        <taxon>Bacteroidota</taxon>
        <taxon>Bacteroidia</taxon>
        <taxon>Bacteroidales</taxon>
        <taxon>Muribaculaceae</taxon>
        <taxon>Duncaniella</taxon>
    </lineage>
</organism>
<evidence type="ECO:0000313" key="1">
    <source>
        <dbReference type="EMBL" id="PWB01533.1"/>
    </source>
</evidence>
<accession>A0A2V1IJ71</accession>
<keyword evidence="2" id="KW-1185">Reference proteome</keyword>
<dbReference type="Proteomes" id="UP000244905">
    <property type="component" value="Unassembled WGS sequence"/>
</dbReference>
<dbReference type="RefSeq" id="WP_107032654.1">
    <property type="nucleotide sequence ID" value="NZ_CAOSXA010000074.1"/>
</dbReference>
<name>A0A2V1IJ71_9BACT</name>
<evidence type="ECO:0000313" key="2">
    <source>
        <dbReference type="Proteomes" id="UP000244905"/>
    </source>
</evidence>
<reference evidence="2" key="1">
    <citation type="submission" date="2018-02" db="EMBL/GenBank/DDBJ databases">
        <authorList>
            <person name="Clavel T."/>
            <person name="Strowig T."/>
        </authorList>
    </citation>
    <scope>NUCLEOTIDE SEQUENCE [LARGE SCALE GENOMIC DNA]</scope>
    <source>
        <strain evidence="2">DSM 103720</strain>
    </source>
</reference>
<protein>
    <submittedName>
        <fullName evidence="1">Uncharacterized protein</fullName>
    </submittedName>
</protein>
<gene>
    <name evidence="1" type="ORF">C5O23_09205</name>
</gene>